<dbReference type="PANTHER" id="PTHR40465:SF1">
    <property type="entry name" value="DUF6534 DOMAIN-CONTAINING PROTEIN"/>
    <property type="match status" value="1"/>
</dbReference>
<dbReference type="PANTHER" id="PTHR40465">
    <property type="entry name" value="CHROMOSOME 1, WHOLE GENOME SHOTGUN SEQUENCE"/>
    <property type="match status" value="1"/>
</dbReference>
<keyword evidence="5" id="KW-1185">Reference proteome</keyword>
<feature type="region of interest" description="Disordered" evidence="1">
    <location>
        <begin position="33"/>
        <end position="61"/>
    </location>
</feature>
<keyword evidence="2" id="KW-1133">Transmembrane helix</keyword>
<evidence type="ECO:0000256" key="2">
    <source>
        <dbReference type="SAM" id="Phobius"/>
    </source>
</evidence>
<gene>
    <name evidence="4" type="ORF">CONPUDRAFT_68736</name>
</gene>
<comment type="caution">
    <text evidence="4">The sequence shown here is derived from an EMBL/GenBank/DDBJ whole genome shotgun (WGS) entry which is preliminary data.</text>
</comment>
<organism evidence="4 5">
    <name type="scientific">Coniophora puteana (strain RWD-64-598)</name>
    <name type="common">Brown rot fungus</name>
    <dbReference type="NCBI Taxonomy" id="741705"/>
    <lineage>
        <taxon>Eukaryota</taxon>
        <taxon>Fungi</taxon>
        <taxon>Dikarya</taxon>
        <taxon>Basidiomycota</taxon>
        <taxon>Agaricomycotina</taxon>
        <taxon>Agaricomycetes</taxon>
        <taxon>Agaricomycetidae</taxon>
        <taxon>Boletales</taxon>
        <taxon>Coniophorineae</taxon>
        <taxon>Coniophoraceae</taxon>
        <taxon>Coniophora</taxon>
    </lineage>
</organism>
<reference evidence="5" key="1">
    <citation type="journal article" date="2012" name="Science">
        <title>The Paleozoic origin of enzymatic lignin decomposition reconstructed from 31 fungal genomes.</title>
        <authorList>
            <person name="Floudas D."/>
            <person name="Binder M."/>
            <person name="Riley R."/>
            <person name="Barry K."/>
            <person name="Blanchette R.A."/>
            <person name="Henrissat B."/>
            <person name="Martinez A.T."/>
            <person name="Otillar R."/>
            <person name="Spatafora J.W."/>
            <person name="Yadav J.S."/>
            <person name="Aerts A."/>
            <person name="Benoit I."/>
            <person name="Boyd A."/>
            <person name="Carlson A."/>
            <person name="Copeland A."/>
            <person name="Coutinho P.M."/>
            <person name="de Vries R.P."/>
            <person name="Ferreira P."/>
            <person name="Findley K."/>
            <person name="Foster B."/>
            <person name="Gaskell J."/>
            <person name="Glotzer D."/>
            <person name="Gorecki P."/>
            <person name="Heitman J."/>
            <person name="Hesse C."/>
            <person name="Hori C."/>
            <person name="Igarashi K."/>
            <person name="Jurgens J.A."/>
            <person name="Kallen N."/>
            <person name="Kersten P."/>
            <person name="Kohler A."/>
            <person name="Kuees U."/>
            <person name="Kumar T.K.A."/>
            <person name="Kuo A."/>
            <person name="LaButti K."/>
            <person name="Larrondo L.F."/>
            <person name="Lindquist E."/>
            <person name="Ling A."/>
            <person name="Lombard V."/>
            <person name="Lucas S."/>
            <person name="Lundell T."/>
            <person name="Martin R."/>
            <person name="McLaughlin D.J."/>
            <person name="Morgenstern I."/>
            <person name="Morin E."/>
            <person name="Murat C."/>
            <person name="Nagy L.G."/>
            <person name="Nolan M."/>
            <person name="Ohm R.A."/>
            <person name="Patyshakuliyeva A."/>
            <person name="Rokas A."/>
            <person name="Ruiz-Duenas F.J."/>
            <person name="Sabat G."/>
            <person name="Salamov A."/>
            <person name="Samejima M."/>
            <person name="Schmutz J."/>
            <person name="Slot J.C."/>
            <person name="St John F."/>
            <person name="Stenlid J."/>
            <person name="Sun H."/>
            <person name="Sun S."/>
            <person name="Syed K."/>
            <person name="Tsang A."/>
            <person name="Wiebenga A."/>
            <person name="Young D."/>
            <person name="Pisabarro A."/>
            <person name="Eastwood D.C."/>
            <person name="Martin F."/>
            <person name="Cullen D."/>
            <person name="Grigoriev I.V."/>
            <person name="Hibbett D.S."/>
        </authorList>
    </citation>
    <scope>NUCLEOTIDE SEQUENCE [LARGE SCALE GENOMIC DNA]</scope>
    <source>
        <strain evidence="5">RWD-64-598 SS2</strain>
    </source>
</reference>
<evidence type="ECO:0000313" key="5">
    <source>
        <dbReference type="Proteomes" id="UP000053558"/>
    </source>
</evidence>
<dbReference type="AlphaFoldDB" id="A0A5M3N5J9"/>
<evidence type="ECO:0000313" key="4">
    <source>
        <dbReference type="EMBL" id="EIW86135.1"/>
    </source>
</evidence>
<proteinExistence type="predicted"/>
<sequence>MGELIGPSSTRIYSGLFRASLADVCRQVNNFHDYSSSTSQSKPSPQRSMMGNTSRHVRSSVVRNEHQLTDVNLACSISHGLMCMITPNLRQTTPVLTGCSGSLALPTHPSHDGVRCSPNGIVFVMAASPIISLTVERVGVERKQDTVRTSCSACSRFIWNGCCIWYCRNDIPLYGLSTIVNIPSESLVHRLISLWLVLQVVTDFVIAISLAVILFRSRTSYKKTNHVINQLIRGAIQTGVLAGIFSLGHLVSFVRWPSTELYGMFAMPLGRVYTNAILDTLLSREDLRNMLAESDAIRIESNIVPERFLGHDCG</sequence>
<dbReference type="Pfam" id="PF20152">
    <property type="entry name" value="DUF6534"/>
    <property type="match status" value="1"/>
</dbReference>
<keyword evidence="2" id="KW-0472">Membrane</keyword>
<accession>A0A5M3N5J9</accession>
<dbReference type="OrthoDB" id="2535105at2759"/>
<protein>
    <recommendedName>
        <fullName evidence="3">DUF6534 domain-containing protein</fullName>
    </recommendedName>
</protein>
<dbReference type="KEGG" id="cput:CONPUDRAFT_68736"/>
<dbReference type="GeneID" id="19208685"/>
<dbReference type="RefSeq" id="XP_007762655.1">
    <property type="nucleotide sequence ID" value="XM_007764465.1"/>
</dbReference>
<dbReference type="EMBL" id="JH711573">
    <property type="protein sequence ID" value="EIW86135.1"/>
    <property type="molecule type" value="Genomic_DNA"/>
</dbReference>
<evidence type="ECO:0000259" key="3">
    <source>
        <dbReference type="Pfam" id="PF20152"/>
    </source>
</evidence>
<evidence type="ECO:0000256" key="1">
    <source>
        <dbReference type="SAM" id="MobiDB-lite"/>
    </source>
</evidence>
<dbReference type="InterPro" id="IPR045339">
    <property type="entry name" value="DUF6534"/>
</dbReference>
<dbReference type="Proteomes" id="UP000053558">
    <property type="component" value="Unassembled WGS sequence"/>
</dbReference>
<name>A0A5M3N5J9_CONPW</name>
<feature type="domain" description="DUF6534" evidence="3">
    <location>
        <begin position="200"/>
        <end position="285"/>
    </location>
</feature>
<feature type="transmembrane region" description="Helical" evidence="2">
    <location>
        <begin position="192"/>
        <end position="215"/>
    </location>
</feature>
<feature type="transmembrane region" description="Helical" evidence="2">
    <location>
        <begin position="235"/>
        <end position="256"/>
    </location>
</feature>
<keyword evidence="2" id="KW-0812">Transmembrane</keyword>
<feature type="compositionally biased region" description="Low complexity" evidence="1">
    <location>
        <begin position="35"/>
        <end position="48"/>
    </location>
</feature>